<name>A0ABW4PZ86_9MICO</name>
<evidence type="ECO:0000313" key="3">
    <source>
        <dbReference type="Proteomes" id="UP001597280"/>
    </source>
</evidence>
<reference evidence="3" key="1">
    <citation type="journal article" date="2019" name="Int. J. Syst. Evol. Microbiol.">
        <title>The Global Catalogue of Microorganisms (GCM) 10K type strain sequencing project: providing services to taxonomists for standard genome sequencing and annotation.</title>
        <authorList>
            <consortium name="The Broad Institute Genomics Platform"/>
            <consortium name="The Broad Institute Genome Sequencing Center for Infectious Disease"/>
            <person name="Wu L."/>
            <person name="Ma J."/>
        </authorList>
    </citation>
    <scope>NUCLEOTIDE SEQUENCE [LARGE SCALE GENOMIC DNA]</scope>
    <source>
        <strain evidence="3">JCM 11650</strain>
    </source>
</reference>
<comment type="caution">
    <text evidence="2">The sequence shown here is derived from an EMBL/GenBank/DDBJ whole genome shotgun (WGS) entry which is preliminary data.</text>
</comment>
<protein>
    <submittedName>
        <fullName evidence="2">ROK family protein</fullName>
    </submittedName>
</protein>
<proteinExistence type="inferred from homology"/>
<comment type="similarity">
    <text evidence="1">Belongs to the ROK (NagC/XylR) family.</text>
</comment>
<dbReference type="SUPFAM" id="SSF53067">
    <property type="entry name" value="Actin-like ATPase domain"/>
    <property type="match status" value="1"/>
</dbReference>
<dbReference type="Pfam" id="PF00480">
    <property type="entry name" value="ROK"/>
    <property type="match status" value="1"/>
</dbReference>
<dbReference type="PANTHER" id="PTHR18964">
    <property type="entry name" value="ROK (REPRESSOR, ORF, KINASE) FAMILY"/>
    <property type="match status" value="1"/>
</dbReference>
<gene>
    <name evidence="2" type="ORF">ACFSDA_13025</name>
</gene>
<organism evidence="2 3">
    <name type="scientific">Brachybacterium rhamnosum</name>
    <dbReference type="NCBI Taxonomy" id="173361"/>
    <lineage>
        <taxon>Bacteria</taxon>
        <taxon>Bacillati</taxon>
        <taxon>Actinomycetota</taxon>
        <taxon>Actinomycetes</taxon>
        <taxon>Micrococcales</taxon>
        <taxon>Dermabacteraceae</taxon>
        <taxon>Brachybacterium</taxon>
    </lineage>
</organism>
<dbReference type="PANTHER" id="PTHR18964:SF149">
    <property type="entry name" value="BIFUNCTIONAL UDP-N-ACETYLGLUCOSAMINE 2-EPIMERASE_N-ACETYLMANNOSAMINE KINASE"/>
    <property type="match status" value="1"/>
</dbReference>
<dbReference type="InterPro" id="IPR000600">
    <property type="entry name" value="ROK"/>
</dbReference>
<evidence type="ECO:0000313" key="2">
    <source>
        <dbReference type="EMBL" id="MFD1835991.1"/>
    </source>
</evidence>
<accession>A0ABW4PZ86</accession>
<keyword evidence="3" id="KW-1185">Reference proteome</keyword>
<sequence>MVHGTARSPRLLRRMNSAALLRFALDTEEFTAGEAMAASGLTRATVLGVCTDLVAAGWLEELADSREAGLTQRGRPARRYRLREQVGVLVGVDADEAVLRVEVCSLRGRPLAERTLELEGPTRDGPARRELVSRTVAEVLAEPAVGGAPSLLTVIGVPAPVDADGASPTDDPPFWAAMNPGFADTPGARVLVENDANLAVLAEHAHRQVAHMAALLTGERFGAGLVVDGRLLRGRRGGAGEMRMLELLVGSDPDAGTTDGLGALARRWALGALARDDGSSSLRSVDPEVLGIAEVLAAAADGDVLALGVLRRLGERLARLVAVIESLLDVEEIVLCGADVTGIGPVLDEARTVLEEQFSPPWPELTASTLGREVVLRGAVALALDRLREDPLALLDEG</sequence>
<dbReference type="InterPro" id="IPR036388">
    <property type="entry name" value="WH-like_DNA-bd_sf"/>
</dbReference>
<dbReference type="EMBL" id="JBHUFL010000003">
    <property type="protein sequence ID" value="MFD1835991.1"/>
    <property type="molecule type" value="Genomic_DNA"/>
</dbReference>
<dbReference type="Gene3D" id="3.30.420.40">
    <property type="match status" value="2"/>
</dbReference>
<dbReference type="InterPro" id="IPR043129">
    <property type="entry name" value="ATPase_NBD"/>
</dbReference>
<dbReference type="RefSeq" id="WP_377827306.1">
    <property type="nucleotide sequence ID" value="NZ_JBHUFL010000003.1"/>
</dbReference>
<dbReference type="Proteomes" id="UP001597280">
    <property type="component" value="Unassembled WGS sequence"/>
</dbReference>
<dbReference type="Gene3D" id="1.10.10.10">
    <property type="entry name" value="Winged helix-like DNA-binding domain superfamily/Winged helix DNA-binding domain"/>
    <property type="match status" value="1"/>
</dbReference>
<evidence type="ECO:0000256" key="1">
    <source>
        <dbReference type="ARBA" id="ARBA00006479"/>
    </source>
</evidence>